<dbReference type="EMBL" id="JAUEDM010000001">
    <property type="protein sequence ID" value="KAK3330266.1"/>
    <property type="molecule type" value="Genomic_DNA"/>
</dbReference>
<dbReference type="AlphaFoldDB" id="A0AAE0IS28"/>
<proteinExistence type="predicted"/>
<dbReference type="Proteomes" id="UP001283341">
    <property type="component" value="Unassembled WGS sequence"/>
</dbReference>
<reference evidence="1" key="1">
    <citation type="journal article" date="2023" name="Mol. Phylogenet. Evol.">
        <title>Genome-scale phylogeny and comparative genomics of the fungal order Sordariales.</title>
        <authorList>
            <person name="Hensen N."/>
            <person name="Bonometti L."/>
            <person name="Westerberg I."/>
            <person name="Brannstrom I.O."/>
            <person name="Guillou S."/>
            <person name="Cros-Aarteil S."/>
            <person name="Calhoun S."/>
            <person name="Haridas S."/>
            <person name="Kuo A."/>
            <person name="Mondo S."/>
            <person name="Pangilinan J."/>
            <person name="Riley R."/>
            <person name="LaButti K."/>
            <person name="Andreopoulos B."/>
            <person name="Lipzen A."/>
            <person name="Chen C."/>
            <person name="Yan M."/>
            <person name="Daum C."/>
            <person name="Ng V."/>
            <person name="Clum A."/>
            <person name="Steindorff A."/>
            <person name="Ohm R.A."/>
            <person name="Martin F."/>
            <person name="Silar P."/>
            <person name="Natvig D.O."/>
            <person name="Lalanne C."/>
            <person name="Gautier V."/>
            <person name="Ament-Velasquez S.L."/>
            <person name="Kruys A."/>
            <person name="Hutchinson M.I."/>
            <person name="Powell A.J."/>
            <person name="Barry K."/>
            <person name="Miller A.N."/>
            <person name="Grigoriev I.V."/>
            <person name="Debuchy R."/>
            <person name="Gladieux P."/>
            <person name="Hiltunen Thoren M."/>
            <person name="Johannesson H."/>
        </authorList>
    </citation>
    <scope>NUCLEOTIDE SEQUENCE</scope>
    <source>
        <strain evidence="1">CBS 118394</strain>
    </source>
</reference>
<protein>
    <submittedName>
        <fullName evidence="1">Uncharacterized protein</fullName>
    </submittedName>
</protein>
<comment type="caution">
    <text evidence="1">The sequence shown here is derived from an EMBL/GenBank/DDBJ whole genome shotgun (WGS) entry which is preliminary data.</text>
</comment>
<organism evidence="1 2">
    <name type="scientific">Apodospora peruviana</name>
    <dbReference type="NCBI Taxonomy" id="516989"/>
    <lineage>
        <taxon>Eukaryota</taxon>
        <taxon>Fungi</taxon>
        <taxon>Dikarya</taxon>
        <taxon>Ascomycota</taxon>
        <taxon>Pezizomycotina</taxon>
        <taxon>Sordariomycetes</taxon>
        <taxon>Sordariomycetidae</taxon>
        <taxon>Sordariales</taxon>
        <taxon>Lasiosphaeriaceae</taxon>
        <taxon>Apodospora</taxon>
    </lineage>
</organism>
<sequence>MVLAVGCAAGSMGWATGNVRGSAREVVVDAVGVGVEALEHATLAGFDDGSWMDHGGLAGVIVERCQSRATQTTPRRQGQEKFDAWKWTLSDNGRNERASGWLVIRVYLDPDYGSVQLVGVTPLRQLRRCLTAADFALNDLPELKDTATA</sequence>
<evidence type="ECO:0000313" key="1">
    <source>
        <dbReference type="EMBL" id="KAK3330266.1"/>
    </source>
</evidence>
<keyword evidence="2" id="KW-1185">Reference proteome</keyword>
<name>A0AAE0IS28_9PEZI</name>
<evidence type="ECO:0000313" key="2">
    <source>
        <dbReference type="Proteomes" id="UP001283341"/>
    </source>
</evidence>
<gene>
    <name evidence="1" type="ORF">B0H66DRAFT_597805</name>
</gene>
<reference evidence="1" key="2">
    <citation type="submission" date="2023-06" db="EMBL/GenBank/DDBJ databases">
        <authorList>
            <consortium name="Lawrence Berkeley National Laboratory"/>
            <person name="Haridas S."/>
            <person name="Hensen N."/>
            <person name="Bonometti L."/>
            <person name="Westerberg I."/>
            <person name="Brannstrom I.O."/>
            <person name="Guillou S."/>
            <person name="Cros-Aarteil S."/>
            <person name="Calhoun S."/>
            <person name="Kuo A."/>
            <person name="Mondo S."/>
            <person name="Pangilinan J."/>
            <person name="Riley R."/>
            <person name="Labutti K."/>
            <person name="Andreopoulos B."/>
            <person name="Lipzen A."/>
            <person name="Chen C."/>
            <person name="Yanf M."/>
            <person name="Daum C."/>
            <person name="Ng V."/>
            <person name="Clum A."/>
            <person name="Steindorff A."/>
            <person name="Ohm R."/>
            <person name="Martin F."/>
            <person name="Silar P."/>
            <person name="Natvig D."/>
            <person name="Lalanne C."/>
            <person name="Gautier V."/>
            <person name="Ament-Velasquez S.L."/>
            <person name="Kruys A."/>
            <person name="Hutchinson M.I."/>
            <person name="Powell A.J."/>
            <person name="Barry K."/>
            <person name="Miller A.N."/>
            <person name="Grigoriev I.V."/>
            <person name="Debuchy R."/>
            <person name="Gladieux P."/>
            <person name="Thoren M.H."/>
            <person name="Johannesson H."/>
        </authorList>
    </citation>
    <scope>NUCLEOTIDE SEQUENCE</scope>
    <source>
        <strain evidence="1">CBS 118394</strain>
    </source>
</reference>
<accession>A0AAE0IS28</accession>